<dbReference type="NCBIfam" id="TIGR01524">
    <property type="entry name" value="ATPase-IIIB_Mg"/>
    <property type="match status" value="1"/>
</dbReference>
<feature type="transmembrane region" description="Helical" evidence="18">
    <location>
        <begin position="225"/>
        <end position="243"/>
    </location>
</feature>
<dbReference type="Pfam" id="PF00122">
    <property type="entry name" value="E1-E2_ATPase"/>
    <property type="match status" value="1"/>
</dbReference>
<keyword evidence="7" id="KW-0997">Cell inner membrane</keyword>
<dbReference type="InterPro" id="IPR018303">
    <property type="entry name" value="ATPase_P-typ_P_site"/>
</dbReference>
<evidence type="ECO:0000256" key="4">
    <source>
        <dbReference type="ARBA" id="ARBA00012786"/>
    </source>
</evidence>
<comment type="catalytic activity">
    <reaction evidence="17">
        <text>Mg(2+)(out) + ATP + H2O = Mg(2+)(in) + ADP + phosphate + H(+)</text>
        <dbReference type="Rhea" id="RHEA:10260"/>
        <dbReference type="ChEBI" id="CHEBI:15377"/>
        <dbReference type="ChEBI" id="CHEBI:15378"/>
        <dbReference type="ChEBI" id="CHEBI:18420"/>
        <dbReference type="ChEBI" id="CHEBI:30616"/>
        <dbReference type="ChEBI" id="CHEBI:43474"/>
        <dbReference type="ChEBI" id="CHEBI:456216"/>
        <dbReference type="EC" id="7.2.2.14"/>
    </reaction>
</comment>
<feature type="transmembrane region" description="Helical" evidence="18">
    <location>
        <begin position="255"/>
        <end position="279"/>
    </location>
</feature>
<feature type="transmembrane region" description="Helical" evidence="18">
    <location>
        <begin position="45"/>
        <end position="64"/>
    </location>
</feature>
<dbReference type="InterPro" id="IPR006068">
    <property type="entry name" value="ATPase_P-typ_cation-transptr_C"/>
</dbReference>
<dbReference type="PANTHER" id="PTHR42861">
    <property type="entry name" value="CALCIUM-TRANSPORTING ATPASE"/>
    <property type="match status" value="1"/>
</dbReference>
<evidence type="ECO:0000256" key="18">
    <source>
        <dbReference type="SAM" id="Phobius"/>
    </source>
</evidence>
<dbReference type="InterPro" id="IPR023214">
    <property type="entry name" value="HAD_sf"/>
</dbReference>
<protein>
    <recommendedName>
        <fullName evidence="5">Magnesium-transporting ATPase, P-type 1</fullName>
        <ecNumber evidence="4">7.2.2.14</ecNumber>
    </recommendedName>
    <alternativeName>
        <fullName evidence="16">Mg(2+) transport ATPase, P-type 1</fullName>
    </alternativeName>
</protein>
<keyword evidence="10" id="KW-0547">Nucleotide-binding</keyword>
<dbReference type="EC" id="7.2.2.14" evidence="4"/>
<dbReference type="SUPFAM" id="SSF81665">
    <property type="entry name" value="Calcium ATPase, transmembrane domain M"/>
    <property type="match status" value="1"/>
</dbReference>
<dbReference type="InterPro" id="IPR023299">
    <property type="entry name" value="ATPase_P-typ_cyto_dom_N"/>
</dbReference>
<dbReference type="GO" id="GO:0005524">
    <property type="term" value="F:ATP binding"/>
    <property type="evidence" value="ECO:0007669"/>
    <property type="project" value="UniProtKB-KW"/>
</dbReference>
<dbReference type="SUPFAM" id="SSF56784">
    <property type="entry name" value="HAD-like"/>
    <property type="match status" value="1"/>
</dbReference>
<dbReference type="InterPro" id="IPR001757">
    <property type="entry name" value="P_typ_ATPase"/>
</dbReference>
<evidence type="ECO:0000259" key="19">
    <source>
        <dbReference type="SMART" id="SM00831"/>
    </source>
</evidence>
<dbReference type="SUPFAM" id="SSF81653">
    <property type="entry name" value="Calcium ATPase, transduction domain A"/>
    <property type="match status" value="1"/>
</dbReference>
<evidence type="ECO:0000256" key="15">
    <source>
        <dbReference type="ARBA" id="ARBA00023136"/>
    </source>
</evidence>
<keyword evidence="13" id="KW-1278">Translocase</keyword>
<evidence type="ECO:0000256" key="1">
    <source>
        <dbReference type="ARBA" id="ARBA00003954"/>
    </source>
</evidence>
<keyword evidence="14 18" id="KW-1133">Transmembrane helix</keyword>
<keyword evidence="12" id="KW-0460">Magnesium</keyword>
<dbReference type="InterPro" id="IPR006415">
    <property type="entry name" value="P-type_ATPase_IIIB"/>
</dbReference>
<dbReference type="Gene3D" id="3.40.1110.10">
    <property type="entry name" value="Calcium-transporting ATPase, cytoplasmic domain N"/>
    <property type="match status" value="1"/>
</dbReference>
<dbReference type="Proteomes" id="UP000321820">
    <property type="component" value="Chromosome"/>
</dbReference>
<feature type="transmembrane region" description="Helical" evidence="18">
    <location>
        <begin position="703"/>
        <end position="723"/>
    </location>
</feature>
<comment type="function">
    <text evidence="1">Mediates magnesium influx to the cytosol.</text>
</comment>
<comment type="similarity">
    <text evidence="3">Belongs to the cation transport ATPase (P-type) (TC 3.A.3) family. Type IIIB subfamily.</text>
</comment>
<feature type="domain" description="Cation-transporting P-type ATPase N-terminal" evidence="19">
    <location>
        <begin position="5"/>
        <end position="66"/>
    </location>
</feature>
<dbReference type="KEGG" id="talb:FTW19_21130"/>
<dbReference type="SFLD" id="SFLDG00002">
    <property type="entry name" value="C1.7:_P-type_atpase_like"/>
    <property type="match status" value="1"/>
</dbReference>
<dbReference type="InterPro" id="IPR036412">
    <property type="entry name" value="HAD-like_sf"/>
</dbReference>
<organism evidence="20 21">
    <name type="scientific">Terriglobus albidus</name>
    <dbReference type="NCBI Taxonomy" id="1592106"/>
    <lineage>
        <taxon>Bacteria</taxon>
        <taxon>Pseudomonadati</taxon>
        <taxon>Acidobacteriota</taxon>
        <taxon>Terriglobia</taxon>
        <taxon>Terriglobales</taxon>
        <taxon>Acidobacteriaceae</taxon>
        <taxon>Terriglobus</taxon>
    </lineage>
</organism>
<evidence type="ECO:0000256" key="17">
    <source>
        <dbReference type="ARBA" id="ARBA00047295"/>
    </source>
</evidence>
<dbReference type="Pfam" id="PF00690">
    <property type="entry name" value="Cation_ATPase_N"/>
    <property type="match status" value="1"/>
</dbReference>
<dbReference type="InterPro" id="IPR008250">
    <property type="entry name" value="ATPase_P-typ_transduc_dom_A_sf"/>
</dbReference>
<dbReference type="GO" id="GO:0015444">
    <property type="term" value="F:P-type magnesium transporter activity"/>
    <property type="evidence" value="ECO:0007669"/>
    <property type="project" value="UniProtKB-EC"/>
</dbReference>
<dbReference type="Gene3D" id="3.40.50.1000">
    <property type="entry name" value="HAD superfamily/HAD-like"/>
    <property type="match status" value="1"/>
</dbReference>
<feature type="transmembrane region" description="Helical" evidence="18">
    <location>
        <begin position="735"/>
        <end position="755"/>
    </location>
</feature>
<dbReference type="InterPro" id="IPR059000">
    <property type="entry name" value="ATPase_P-type_domA"/>
</dbReference>
<dbReference type="NCBIfam" id="TIGR01494">
    <property type="entry name" value="ATPase_P-type"/>
    <property type="match status" value="2"/>
</dbReference>
<feature type="transmembrane region" description="Helical" evidence="18">
    <location>
        <begin position="767"/>
        <end position="792"/>
    </location>
</feature>
<evidence type="ECO:0000256" key="6">
    <source>
        <dbReference type="ARBA" id="ARBA00022475"/>
    </source>
</evidence>
<dbReference type="SMART" id="SM00831">
    <property type="entry name" value="Cation_ATPase_N"/>
    <property type="match status" value="1"/>
</dbReference>
<dbReference type="Gene3D" id="2.70.150.10">
    <property type="entry name" value="Calcium-transporting ATPase, cytoplasmic transduction domain A"/>
    <property type="match status" value="1"/>
</dbReference>
<dbReference type="Pfam" id="PF00689">
    <property type="entry name" value="Cation_ATPase_C"/>
    <property type="match status" value="1"/>
</dbReference>
<evidence type="ECO:0000256" key="14">
    <source>
        <dbReference type="ARBA" id="ARBA00022989"/>
    </source>
</evidence>
<evidence type="ECO:0000256" key="8">
    <source>
        <dbReference type="ARBA" id="ARBA00022553"/>
    </source>
</evidence>
<evidence type="ECO:0000256" key="5">
    <source>
        <dbReference type="ARBA" id="ARBA00013555"/>
    </source>
</evidence>
<dbReference type="GO" id="GO:0016887">
    <property type="term" value="F:ATP hydrolysis activity"/>
    <property type="evidence" value="ECO:0007669"/>
    <property type="project" value="InterPro"/>
</dbReference>
<dbReference type="GO" id="GO:0005886">
    <property type="term" value="C:plasma membrane"/>
    <property type="evidence" value="ECO:0007669"/>
    <property type="project" value="UniProtKB-SubCell"/>
</dbReference>
<feature type="transmembrane region" description="Helical" evidence="18">
    <location>
        <begin position="798"/>
        <end position="817"/>
    </location>
</feature>
<evidence type="ECO:0000313" key="21">
    <source>
        <dbReference type="Proteomes" id="UP000321820"/>
    </source>
</evidence>
<keyword evidence="9 18" id="KW-0812">Transmembrane</keyword>
<evidence type="ECO:0000256" key="11">
    <source>
        <dbReference type="ARBA" id="ARBA00022840"/>
    </source>
</evidence>
<evidence type="ECO:0000256" key="3">
    <source>
        <dbReference type="ARBA" id="ARBA00008746"/>
    </source>
</evidence>
<evidence type="ECO:0000256" key="16">
    <source>
        <dbReference type="ARBA" id="ARBA00029806"/>
    </source>
</evidence>
<dbReference type="RefSeq" id="WP_147649530.1">
    <property type="nucleotide sequence ID" value="NZ_CP042806.1"/>
</dbReference>
<evidence type="ECO:0000256" key="9">
    <source>
        <dbReference type="ARBA" id="ARBA00022692"/>
    </source>
</evidence>
<dbReference type="EMBL" id="CP042806">
    <property type="protein sequence ID" value="QEE30261.1"/>
    <property type="molecule type" value="Genomic_DNA"/>
</dbReference>
<dbReference type="PRINTS" id="PR01836">
    <property type="entry name" value="MGATPASE"/>
</dbReference>
<keyword evidence="6" id="KW-1003">Cell membrane</keyword>
<dbReference type="PROSITE" id="PS00154">
    <property type="entry name" value="ATPASE_E1_E2"/>
    <property type="match status" value="1"/>
</dbReference>
<dbReference type="Gene3D" id="1.20.1110.10">
    <property type="entry name" value="Calcium-transporting ATPase, transmembrane domain"/>
    <property type="match status" value="1"/>
</dbReference>
<dbReference type="SFLD" id="SFLDS00003">
    <property type="entry name" value="Haloacid_Dehalogenase"/>
    <property type="match status" value="1"/>
</dbReference>
<dbReference type="Pfam" id="PF13246">
    <property type="entry name" value="Cation_ATPase"/>
    <property type="match status" value="1"/>
</dbReference>
<dbReference type="SFLD" id="SFLDF00027">
    <property type="entry name" value="p-type_atpase"/>
    <property type="match status" value="1"/>
</dbReference>
<evidence type="ECO:0000256" key="2">
    <source>
        <dbReference type="ARBA" id="ARBA00004429"/>
    </source>
</evidence>
<accession>A0A5B9EIM9</accession>
<keyword evidence="8" id="KW-0597">Phosphoprotein</keyword>
<gene>
    <name evidence="20" type="primary">mgtA</name>
    <name evidence="20" type="ORF">FTW19_21130</name>
</gene>
<evidence type="ECO:0000256" key="7">
    <source>
        <dbReference type="ARBA" id="ARBA00022519"/>
    </source>
</evidence>
<evidence type="ECO:0000256" key="13">
    <source>
        <dbReference type="ARBA" id="ARBA00022967"/>
    </source>
</evidence>
<proteinExistence type="inferred from homology"/>
<reference evidence="20 21" key="1">
    <citation type="submission" date="2019-08" db="EMBL/GenBank/DDBJ databases">
        <title>Complete genome sequence of Terriglobus albidus strain ORNL.</title>
        <authorList>
            <person name="Podar M."/>
        </authorList>
    </citation>
    <scope>NUCLEOTIDE SEQUENCE [LARGE SCALE GENOMIC DNA]</scope>
    <source>
        <strain evidence="20 21">ORNL</strain>
    </source>
</reference>
<dbReference type="InterPro" id="IPR004014">
    <property type="entry name" value="ATPase_P-typ_cation-transptr_N"/>
</dbReference>
<dbReference type="AlphaFoldDB" id="A0A5B9EIM9"/>
<dbReference type="InterPro" id="IPR044492">
    <property type="entry name" value="P_typ_ATPase_HD_dom"/>
</dbReference>
<keyword evidence="15 18" id="KW-0472">Membrane</keyword>
<evidence type="ECO:0000256" key="10">
    <source>
        <dbReference type="ARBA" id="ARBA00022741"/>
    </source>
</evidence>
<keyword evidence="21" id="KW-1185">Reference proteome</keyword>
<name>A0A5B9EIM9_9BACT</name>
<keyword evidence="11" id="KW-0067">ATP-binding</keyword>
<dbReference type="OrthoDB" id="9760364at2"/>
<comment type="subcellular location">
    <subcellularLocation>
        <location evidence="2">Cell inner membrane</location>
        <topology evidence="2">Multi-pass membrane protein</topology>
    </subcellularLocation>
</comment>
<dbReference type="InterPro" id="IPR023298">
    <property type="entry name" value="ATPase_P-typ_TM_dom_sf"/>
</dbReference>
<evidence type="ECO:0000313" key="20">
    <source>
        <dbReference type="EMBL" id="QEE30261.1"/>
    </source>
</evidence>
<evidence type="ECO:0000256" key="12">
    <source>
        <dbReference type="ARBA" id="ARBA00022842"/>
    </source>
</evidence>
<sequence length="837" mass="90758">MTETDIEHEWAGLTSAEAETRLAQYGFNEPAGEKQQHWVLQFLKLFLQPLPLILLIAACISSFIGQLLDASIIAVMVTASAIVDFYQTYRSQVSMEKLRRLVAPTGTVLRDGAWVELDRRNIVPGDVVRMAAGDLVPADCTLLEVCNLYVQEAVLTGESLPSVKAAASDTRNKRLNQVYLGTSIASGSAIASVVKTGAATEFGEIAQQLSATQEETDFDRGLRQFALLISRVVLFLVLFVLLANLAVHRSAFESLLFAVALAVGLTPELLPVLTSITLAKAAIQLAQKDVIVKHLSAIQNLGSIDILCSDKTGTLTLGEMHVFQSLDYSGVEAPEPLRTAKLNSLFEAGVHSPLDAAILEAPPPAGEAATNEDWEKLDELPFDFERRRLSIVLSNRQEIRLICKGAPEGLLPLCTSVGVAGHPVPLTPEARKTAERTLVRLADDGLRVLAVAERGIPSKPHYVPSDECDLTLVGFLTFTDPVRPDAAGAIQELAEDGVAVKIITGDNADVAKHLCQQIDFDTGEVLLGDDLDRMTDTALAIRAEKSNLFARVSPAQKSRILRALRSRGHVVGFIGDGINDAPSLRAADIGIAAPHAVDVARAAADIILLTPGYSILHQGIRSGRNAFGNVMKYLMMGTSSNFGNVLSMAVAAVMLPFLPMSPTQVLLNNFLYDMSQIPIPTDNVDPEYSAVPRSWDMTLIRRFMLLAGPISSIFDVVTFYVLLHFMHAGETEFHTGWFIESLFTQIMVLLVIRTTKAPWRSRPSRPLAISMLAVLVIGFLLPVSPAAGYLGFTPLPGGYYLFLLVTITLYLGMVEAAKRWLLAPASRRLPRAAVSQA</sequence>